<keyword evidence="6 7" id="KW-0472">Membrane</keyword>
<evidence type="ECO:0000256" key="1">
    <source>
        <dbReference type="ARBA" id="ARBA00004141"/>
    </source>
</evidence>
<keyword evidence="10" id="KW-1185">Reference proteome</keyword>
<feature type="transmembrane region" description="Helical" evidence="7">
    <location>
        <begin position="81"/>
        <end position="102"/>
    </location>
</feature>
<evidence type="ECO:0000256" key="5">
    <source>
        <dbReference type="ARBA" id="ARBA00022989"/>
    </source>
</evidence>
<feature type="transmembrane region" description="Helical" evidence="7">
    <location>
        <begin position="468"/>
        <end position="492"/>
    </location>
</feature>
<keyword evidence="5 7" id="KW-1133">Transmembrane helix</keyword>
<sequence>METKIYSESSVTDSPLLLERPKGAKVFTSRVFDGFRSGPEREFAETTGHGAKNGKRFYISEAANYNTAHTSLSRRLKGRHLQMIAIGGSIGTGLFIGSGSALQQGGPASLLAAFILIGAILYCIVQALGEMAVTFPVSGSFCAFTTRFVDPAWGFAQGWNYAMNWLFVMPLEIMAAAITLEFWDSGIPPFASVTIFLSFIIAINLSSIKVFGEAEYIFSIIKVTAIIGFIILGVVINCGGGQDEGYIGGKYWVAPGAFNDGFKGFCAILTTAAFSFSGTEMVGLAAAETYNPSKSLPGAIKQTFWRITLFYIVSIVVIGLLVPSTSPQLVGRNDVDAKASPFIIAITGAGIQGLDSVMNVIVLISVLSVANSSMFASSRTLVALAEQGQAPQFLAKTDRKGRPLYAIAFASAVGLLAYLYATPIQGPAFTWLLALAGLSAIFNWLSIAAAHIKFRKAWADQGYTASDLIYTSPVGAYGSWGSVIALVFVLAAEFWTAIAPRGYQDFSAVERLSYFFETFLALPVVLLCYIGYKLTYRTSWVRIQDIDLQTGRNAHESDIVRQRWKDERSEWPRWKKIYHTLC</sequence>
<keyword evidence="2" id="KW-0813">Transport</keyword>
<evidence type="ECO:0000259" key="8">
    <source>
        <dbReference type="Pfam" id="PF00324"/>
    </source>
</evidence>
<keyword evidence="3 7" id="KW-0812">Transmembrane</keyword>
<dbReference type="PIRSF" id="PIRSF006060">
    <property type="entry name" value="AA_transporter"/>
    <property type="match status" value="1"/>
</dbReference>
<evidence type="ECO:0000256" key="3">
    <source>
        <dbReference type="ARBA" id="ARBA00022692"/>
    </source>
</evidence>
<comment type="subcellular location">
    <subcellularLocation>
        <location evidence="1">Membrane</location>
        <topology evidence="1">Multi-pass membrane protein</topology>
    </subcellularLocation>
</comment>
<evidence type="ECO:0000256" key="6">
    <source>
        <dbReference type="ARBA" id="ARBA00023136"/>
    </source>
</evidence>
<evidence type="ECO:0000256" key="7">
    <source>
        <dbReference type="SAM" id="Phobius"/>
    </source>
</evidence>
<dbReference type="EMBL" id="CAJVRL010000081">
    <property type="protein sequence ID" value="CAG8958162.1"/>
    <property type="molecule type" value="Genomic_DNA"/>
</dbReference>
<gene>
    <name evidence="9" type="ORF">HYFRA_00000513</name>
</gene>
<evidence type="ECO:0000256" key="4">
    <source>
        <dbReference type="ARBA" id="ARBA00022970"/>
    </source>
</evidence>
<dbReference type="InterPro" id="IPR004840">
    <property type="entry name" value="Amino_acid_permease_CS"/>
</dbReference>
<accession>A0A9N9PXZ4</accession>
<feature type="transmembrane region" description="Helical" evidence="7">
    <location>
        <begin position="161"/>
        <end position="183"/>
    </location>
</feature>
<evidence type="ECO:0000313" key="10">
    <source>
        <dbReference type="Proteomes" id="UP000696280"/>
    </source>
</evidence>
<dbReference type="InterPro" id="IPR050524">
    <property type="entry name" value="APC_YAT"/>
</dbReference>
<feature type="transmembrane region" description="Helical" evidence="7">
    <location>
        <begin position="216"/>
        <end position="236"/>
    </location>
</feature>
<dbReference type="GO" id="GO:0015171">
    <property type="term" value="F:amino acid transmembrane transporter activity"/>
    <property type="evidence" value="ECO:0007669"/>
    <property type="project" value="TreeGrafter"/>
</dbReference>
<comment type="caution">
    <text evidence="9">The sequence shown here is derived from an EMBL/GenBank/DDBJ whole genome shotgun (WGS) entry which is preliminary data.</text>
</comment>
<dbReference type="PROSITE" id="PS00218">
    <property type="entry name" value="AMINO_ACID_PERMEASE_1"/>
    <property type="match status" value="1"/>
</dbReference>
<feature type="transmembrane region" description="Helical" evidence="7">
    <location>
        <begin position="342"/>
        <end position="370"/>
    </location>
</feature>
<dbReference type="PANTHER" id="PTHR43341">
    <property type="entry name" value="AMINO ACID PERMEASE"/>
    <property type="match status" value="1"/>
</dbReference>
<dbReference type="PANTHER" id="PTHR43341:SF1">
    <property type="entry name" value="GENERAL AMINO-ACID PERMEASE GAP1"/>
    <property type="match status" value="1"/>
</dbReference>
<reference evidence="9" key="1">
    <citation type="submission" date="2021-07" db="EMBL/GenBank/DDBJ databases">
        <authorList>
            <person name="Durling M."/>
        </authorList>
    </citation>
    <scope>NUCLEOTIDE SEQUENCE</scope>
</reference>
<feature type="domain" description="Amino acid permease/ SLC12A" evidence="8">
    <location>
        <begin position="80"/>
        <end position="539"/>
    </location>
</feature>
<feature type="transmembrane region" description="Helical" evidence="7">
    <location>
        <begin position="404"/>
        <end position="422"/>
    </location>
</feature>
<dbReference type="FunFam" id="1.20.1740.10:FF:000017">
    <property type="entry name" value="Amino acid permease"/>
    <property type="match status" value="1"/>
</dbReference>
<dbReference type="Proteomes" id="UP000696280">
    <property type="component" value="Unassembled WGS sequence"/>
</dbReference>
<feature type="transmembrane region" description="Helical" evidence="7">
    <location>
        <begin position="190"/>
        <end position="210"/>
    </location>
</feature>
<evidence type="ECO:0000256" key="2">
    <source>
        <dbReference type="ARBA" id="ARBA00022448"/>
    </source>
</evidence>
<proteinExistence type="predicted"/>
<name>A0A9N9PXZ4_9HELO</name>
<evidence type="ECO:0000313" key="9">
    <source>
        <dbReference type="EMBL" id="CAG8958162.1"/>
    </source>
</evidence>
<dbReference type="Gene3D" id="1.20.1740.10">
    <property type="entry name" value="Amino acid/polyamine transporter I"/>
    <property type="match status" value="1"/>
</dbReference>
<feature type="transmembrane region" description="Helical" evidence="7">
    <location>
        <begin position="512"/>
        <end position="532"/>
    </location>
</feature>
<dbReference type="Pfam" id="PF00324">
    <property type="entry name" value="AA_permease"/>
    <property type="match status" value="1"/>
</dbReference>
<feature type="transmembrane region" description="Helical" evidence="7">
    <location>
        <begin position="428"/>
        <end position="447"/>
    </location>
</feature>
<protein>
    <recommendedName>
        <fullName evidence="8">Amino acid permease/ SLC12A domain-containing protein</fullName>
    </recommendedName>
</protein>
<dbReference type="GO" id="GO:0016020">
    <property type="term" value="C:membrane"/>
    <property type="evidence" value="ECO:0007669"/>
    <property type="project" value="UniProtKB-SubCell"/>
</dbReference>
<dbReference type="AlphaFoldDB" id="A0A9N9PXZ4"/>
<organism evidence="9 10">
    <name type="scientific">Hymenoscyphus fraxineus</name>
    <dbReference type="NCBI Taxonomy" id="746836"/>
    <lineage>
        <taxon>Eukaryota</taxon>
        <taxon>Fungi</taxon>
        <taxon>Dikarya</taxon>
        <taxon>Ascomycota</taxon>
        <taxon>Pezizomycotina</taxon>
        <taxon>Leotiomycetes</taxon>
        <taxon>Helotiales</taxon>
        <taxon>Helotiaceae</taxon>
        <taxon>Hymenoscyphus</taxon>
    </lineage>
</organism>
<keyword evidence="4" id="KW-0029">Amino-acid transport</keyword>
<feature type="transmembrane region" description="Helical" evidence="7">
    <location>
        <begin position="303"/>
        <end position="322"/>
    </location>
</feature>
<dbReference type="OrthoDB" id="3900342at2759"/>
<dbReference type="InterPro" id="IPR004841">
    <property type="entry name" value="AA-permease/SLC12A_dom"/>
</dbReference>